<sequence>MRVVLVSRRFWPQAQEPERTLGRLVEQLVACGVQCTVLTARWEAHSPVRFDYRGAAVFRLPSPAHSLWGATRYLRAVKRWLRENGADCDLVCHSRLSRDLHGVQLAVADRRTPVLVRCEAAGDRGDVDASRRSPFARRITASIENVDAVIAVSEQVRQELLAAGVPASRIRLIENGAPIDPRRSPGMQARSRRLLHESHDLFGLPPQGGLALYIGPLLASQGVFELVKAWRQVVKARPTAVLWMIGEGADGPKLWQRILNAGLDHRIILPGSFDDLTDLLQAADLLVAPALEEHSTTIVAEAAGCRLPIVASDLPGFRTAAGPGAQLTPPGDIDALTTALEEGLAAGMRLGPAYAPPSLEAMGLEHRQLFEEVLSQSGRS</sequence>
<dbReference type="AlphaFoldDB" id="A0A518E252"/>
<protein>
    <submittedName>
        <fullName evidence="4">Teichuronic acid biosynthesis glycosyltransferase TuaC</fullName>
        <ecNumber evidence="4">2.4.-.-</ecNumber>
    </submittedName>
</protein>
<dbReference type="Pfam" id="PF13439">
    <property type="entry name" value="Glyco_transf_4"/>
    <property type="match status" value="1"/>
</dbReference>
<keyword evidence="5" id="KW-1185">Reference proteome</keyword>
<evidence type="ECO:0000313" key="4">
    <source>
        <dbReference type="EMBL" id="QDU98170.1"/>
    </source>
</evidence>
<accession>A0A518E252</accession>
<dbReference type="KEGG" id="lcre:Pla8534_60310"/>
<keyword evidence="2 4" id="KW-0808">Transferase</keyword>
<organism evidence="4 5">
    <name type="scientific">Lignipirellula cremea</name>
    <dbReference type="NCBI Taxonomy" id="2528010"/>
    <lineage>
        <taxon>Bacteria</taxon>
        <taxon>Pseudomonadati</taxon>
        <taxon>Planctomycetota</taxon>
        <taxon>Planctomycetia</taxon>
        <taxon>Pirellulales</taxon>
        <taxon>Pirellulaceae</taxon>
        <taxon>Lignipirellula</taxon>
    </lineage>
</organism>
<evidence type="ECO:0000256" key="2">
    <source>
        <dbReference type="ARBA" id="ARBA00022679"/>
    </source>
</evidence>
<dbReference type="Pfam" id="PF13692">
    <property type="entry name" value="Glyco_trans_1_4"/>
    <property type="match status" value="1"/>
</dbReference>
<dbReference type="RefSeq" id="WP_145057204.1">
    <property type="nucleotide sequence ID" value="NZ_CP036433.1"/>
</dbReference>
<gene>
    <name evidence="4" type="primary">tuaC</name>
    <name evidence="4" type="ORF">Pla8534_60310</name>
</gene>
<dbReference type="PANTHER" id="PTHR12526">
    <property type="entry name" value="GLYCOSYLTRANSFERASE"/>
    <property type="match status" value="1"/>
</dbReference>
<dbReference type="PANTHER" id="PTHR12526:SF510">
    <property type="entry name" value="D-INOSITOL 3-PHOSPHATE GLYCOSYLTRANSFERASE"/>
    <property type="match status" value="1"/>
</dbReference>
<dbReference type="EMBL" id="CP036433">
    <property type="protein sequence ID" value="QDU98170.1"/>
    <property type="molecule type" value="Genomic_DNA"/>
</dbReference>
<evidence type="ECO:0000259" key="3">
    <source>
        <dbReference type="Pfam" id="PF13439"/>
    </source>
</evidence>
<proteinExistence type="predicted"/>
<evidence type="ECO:0000256" key="1">
    <source>
        <dbReference type="ARBA" id="ARBA00022676"/>
    </source>
</evidence>
<dbReference type="Gene3D" id="3.40.50.2000">
    <property type="entry name" value="Glycogen Phosphorylase B"/>
    <property type="match status" value="2"/>
</dbReference>
<dbReference type="SUPFAM" id="SSF53756">
    <property type="entry name" value="UDP-Glycosyltransferase/glycogen phosphorylase"/>
    <property type="match status" value="1"/>
</dbReference>
<dbReference type="EC" id="2.4.-.-" evidence="4"/>
<evidence type="ECO:0000313" key="5">
    <source>
        <dbReference type="Proteomes" id="UP000317648"/>
    </source>
</evidence>
<reference evidence="4 5" key="1">
    <citation type="submission" date="2019-02" db="EMBL/GenBank/DDBJ databases">
        <title>Deep-cultivation of Planctomycetes and their phenomic and genomic characterization uncovers novel biology.</title>
        <authorList>
            <person name="Wiegand S."/>
            <person name="Jogler M."/>
            <person name="Boedeker C."/>
            <person name="Pinto D."/>
            <person name="Vollmers J."/>
            <person name="Rivas-Marin E."/>
            <person name="Kohn T."/>
            <person name="Peeters S.H."/>
            <person name="Heuer A."/>
            <person name="Rast P."/>
            <person name="Oberbeckmann S."/>
            <person name="Bunk B."/>
            <person name="Jeske O."/>
            <person name="Meyerdierks A."/>
            <person name="Storesund J.E."/>
            <person name="Kallscheuer N."/>
            <person name="Luecker S."/>
            <person name="Lage O.M."/>
            <person name="Pohl T."/>
            <person name="Merkel B.J."/>
            <person name="Hornburger P."/>
            <person name="Mueller R.-W."/>
            <person name="Bruemmer F."/>
            <person name="Labrenz M."/>
            <person name="Spormann A.M."/>
            <person name="Op den Camp H."/>
            <person name="Overmann J."/>
            <person name="Amann R."/>
            <person name="Jetten M.S.M."/>
            <person name="Mascher T."/>
            <person name="Medema M.H."/>
            <person name="Devos D.P."/>
            <person name="Kaster A.-K."/>
            <person name="Ovreas L."/>
            <person name="Rohde M."/>
            <person name="Galperin M.Y."/>
            <person name="Jogler C."/>
        </authorList>
    </citation>
    <scope>NUCLEOTIDE SEQUENCE [LARGE SCALE GENOMIC DNA]</scope>
    <source>
        <strain evidence="4 5">Pla85_3_4</strain>
    </source>
</reference>
<dbReference type="InterPro" id="IPR028098">
    <property type="entry name" value="Glyco_trans_4-like_N"/>
</dbReference>
<keyword evidence="1 4" id="KW-0328">Glycosyltransferase</keyword>
<dbReference type="GO" id="GO:0016757">
    <property type="term" value="F:glycosyltransferase activity"/>
    <property type="evidence" value="ECO:0007669"/>
    <property type="project" value="UniProtKB-KW"/>
</dbReference>
<feature type="domain" description="Glycosyltransferase subfamily 4-like N-terminal" evidence="3">
    <location>
        <begin position="18"/>
        <end position="178"/>
    </location>
</feature>
<dbReference type="CDD" id="cd03801">
    <property type="entry name" value="GT4_PimA-like"/>
    <property type="match status" value="1"/>
</dbReference>
<name>A0A518E252_9BACT</name>
<dbReference type="Proteomes" id="UP000317648">
    <property type="component" value="Chromosome"/>
</dbReference>
<dbReference type="OrthoDB" id="232381at2"/>